<name>A0ABD1HXH1_SALDI</name>
<evidence type="ECO:0000313" key="9">
    <source>
        <dbReference type="Proteomes" id="UP001567538"/>
    </source>
</evidence>
<evidence type="ECO:0000256" key="5">
    <source>
        <dbReference type="ARBA" id="ARBA00023242"/>
    </source>
</evidence>
<dbReference type="Proteomes" id="UP001567538">
    <property type="component" value="Unassembled WGS sequence"/>
</dbReference>
<evidence type="ECO:0000256" key="2">
    <source>
        <dbReference type="ARBA" id="ARBA00022723"/>
    </source>
</evidence>
<dbReference type="InterPro" id="IPR013087">
    <property type="entry name" value="Znf_C2H2_type"/>
</dbReference>
<reference evidence="8 9" key="1">
    <citation type="submission" date="2024-06" db="EMBL/GenBank/DDBJ databases">
        <title>A chromosome level genome sequence of Diviner's sage (Salvia divinorum).</title>
        <authorList>
            <person name="Ford S.A."/>
            <person name="Ro D.-K."/>
            <person name="Ness R.W."/>
            <person name="Phillips M.A."/>
        </authorList>
    </citation>
    <scope>NUCLEOTIDE SEQUENCE [LARGE SCALE GENOMIC DNA]</scope>
    <source>
        <strain evidence="8">SAF-2024a</strain>
        <tissue evidence="8">Leaf</tissue>
    </source>
</reference>
<dbReference type="PANTHER" id="PTHR47287">
    <property type="entry name" value="C2H2 AND C2HC ZINC FINGERS SUPERFAMILY PROTEIN"/>
    <property type="match status" value="1"/>
</dbReference>
<evidence type="ECO:0000259" key="7">
    <source>
        <dbReference type="PROSITE" id="PS50157"/>
    </source>
</evidence>
<dbReference type="PROSITE" id="PS50157">
    <property type="entry name" value="ZINC_FINGER_C2H2_2"/>
    <property type="match status" value="1"/>
</dbReference>
<feature type="domain" description="C2H2-type" evidence="7">
    <location>
        <begin position="44"/>
        <end position="71"/>
    </location>
</feature>
<dbReference type="AlphaFoldDB" id="A0ABD1HXH1"/>
<organism evidence="8 9">
    <name type="scientific">Salvia divinorum</name>
    <name type="common">Maria pastora</name>
    <name type="synonym">Diviner's sage</name>
    <dbReference type="NCBI Taxonomy" id="28513"/>
    <lineage>
        <taxon>Eukaryota</taxon>
        <taxon>Viridiplantae</taxon>
        <taxon>Streptophyta</taxon>
        <taxon>Embryophyta</taxon>
        <taxon>Tracheophyta</taxon>
        <taxon>Spermatophyta</taxon>
        <taxon>Magnoliopsida</taxon>
        <taxon>eudicotyledons</taxon>
        <taxon>Gunneridae</taxon>
        <taxon>Pentapetalae</taxon>
        <taxon>asterids</taxon>
        <taxon>lamiids</taxon>
        <taxon>Lamiales</taxon>
        <taxon>Lamiaceae</taxon>
        <taxon>Nepetoideae</taxon>
        <taxon>Mentheae</taxon>
        <taxon>Salviinae</taxon>
        <taxon>Salvia</taxon>
        <taxon>Salvia subgen. Calosphace</taxon>
    </lineage>
</organism>
<comment type="subcellular location">
    <subcellularLocation>
        <location evidence="1">Nucleus</location>
    </subcellularLocation>
</comment>
<evidence type="ECO:0000256" key="3">
    <source>
        <dbReference type="ARBA" id="ARBA00022771"/>
    </source>
</evidence>
<comment type="caution">
    <text evidence="8">The sequence shown here is derived from an EMBL/GenBank/DDBJ whole genome shotgun (WGS) entry which is preliminary data.</text>
</comment>
<protein>
    <recommendedName>
        <fullName evidence="7">C2H2-type domain-containing protein</fullName>
    </recommendedName>
</protein>
<dbReference type="PROSITE" id="PS00028">
    <property type="entry name" value="ZINC_FINGER_C2H2_1"/>
    <property type="match status" value="1"/>
</dbReference>
<dbReference type="EMBL" id="JBEAFC010000003">
    <property type="protein sequence ID" value="KAL1561181.1"/>
    <property type="molecule type" value="Genomic_DNA"/>
</dbReference>
<keyword evidence="4" id="KW-0862">Zinc</keyword>
<gene>
    <name evidence="8" type="ORF">AAHA92_03919</name>
</gene>
<evidence type="ECO:0000256" key="4">
    <source>
        <dbReference type="ARBA" id="ARBA00022833"/>
    </source>
</evidence>
<dbReference type="InterPro" id="IPR036236">
    <property type="entry name" value="Znf_C2H2_sf"/>
</dbReference>
<dbReference type="InterPro" id="IPR044246">
    <property type="entry name" value="ZFP3-like"/>
</dbReference>
<dbReference type="Gene3D" id="3.30.160.60">
    <property type="entry name" value="Classic Zinc Finger"/>
    <property type="match status" value="1"/>
</dbReference>
<accession>A0ABD1HXH1</accession>
<dbReference type="GO" id="GO:0005634">
    <property type="term" value="C:nucleus"/>
    <property type="evidence" value="ECO:0007669"/>
    <property type="project" value="UniProtKB-SubCell"/>
</dbReference>
<dbReference type="SUPFAM" id="SSF57667">
    <property type="entry name" value="beta-beta-alpha zinc fingers"/>
    <property type="match status" value="1"/>
</dbReference>
<keyword evidence="5" id="KW-0539">Nucleus</keyword>
<evidence type="ECO:0000256" key="1">
    <source>
        <dbReference type="ARBA" id="ARBA00004123"/>
    </source>
</evidence>
<proteinExistence type="predicted"/>
<evidence type="ECO:0000256" key="6">
    <source>
        <dbReference type="PROSITE-ProRule" id="PRU00042"/>
    </source>
</evidence>
<keyword evidence="9" id="KW-1185">Reference proteome</keyword>
<keyword evidence="3 6" id="KW-0863">Zinc-finger</keyword>
<dbReference type="GO" id="GO:0008270">
    <property type="term" value="F:zinc ion binding"/>
    <property type="evidence" value="ECO:0007669"/>
    <property type="project" value="UniProtKB-KW"/>
</dbReference>
<keyword evidence="2" id="KW-0479">Metal-binding</keyword>
<dbReference type="PANTHER" id="PTHR47287:SF9">
    <property type="entry name" value="ZINC FINGER PROTEIN 4-LIKE"/>
    <property type="match status" value="1"/>
</dbReference>
<sequence length="210" mass="23801">MEALDLEPRRLDSSTQTRSYLTEDDEGCTCRESNGLEPLATKTFSCKFCMREFSTSQALGGHQNAHKREREVAERRHRMVDALRRHGRSCYYPYLAYRNHGNYNRSIGVRAQPMIRKPYSNYHRALAHCLAWEKLSRAYLARLSPSMKVGGSLNLGGNPNPTAIDDRAADNGHRRLRLGVDAHQWLGLRVGHGGGDQHVDAEELALELKL</sequence>
<evidence type="ECO:0000313" key="8">
    <source>
        <dbReference type="EMBL" id="KAL1561181.1"/>
    </source>
</evidence>